<dbReference type="AlphaFoldDB" id="A0A9N9K0A0"/>
<organism evidence="1 2">
    <name type="scientific">Dentiscutata erythropus</name>
    <dbReference type="NCBI Taxonomy" id="1348616"/>
    <lineage>
        <taxon>Eukaryota</taxon>
        <taxon>Fungi</taxon>
        <taxon>Fungi incertae sedis</taxon>
        <taxon>Mucoromycota</taxon>
        <taxon>Glomeromycotina</taxon>
        <taxon>Glomeromycetes</taxon>
        <taxon>Diversisporales</taxon>
        <taxon>Gigasporaceae</taxon>
        <taxon>Dentiscutata</taxon>
    </lineage>
</organism>
<keyword evidence="2" id="KW-1185">Reference proteome</keyword>
<accession>A0A9N9K0A0</accession>
<evidence type="ECO:0000313" key="1">
    <source>
        <dbReference type="EMBL" id="CAG8802662.1"/>
    </source>
</evidence>
<evidence type="ECO:0000313" key="2">
    <source>
        <dbReference type="Proteomes" id="UP000789405"/>
    </source>
</evidence>
<protein>
    <submittedName>
        <fullName evidence="1">2706_t:CDS:1</fullName>
    </submittedName>
</protein>
<comment type="caution">
    <text evidence="1">The sequence shown here is derived from an EMBL/GenBank/DDBJ whole genome shotgun (WGS) entry which is preliminary data.</text>
</comment>
<name>A0A9N9K0A0_9GLOM</name>
<reference evidence="1" key="1">
    <citation type="submission" date="2021-06" db="EMBL/GenBank/DDBJ databases">
        <authorList>
            <person name="Kallberg Y."/>
            <person name="Tangrot J."/>
            <person name="Rosling A."/>
        </authorList>
    </citation>
    <scope>NUCLEOTIDE SEQUENCE</scope>
    <source>
        <strain evidence="1">MA453B</strain>
    </source>
</reference>
<proteinExistence type="predicted"/>
<gene>
    <name evidence="1" type="ORF">DERYTH_LOCUS23727</name>
</gene>
<feature type="non-terminal residue" evidence="1">
    <location>
        <position position="154"/>
    </location>
</feature>
<sequence length="154" mass="18415">IHYLFEKQIYWIPNLMKLKRLPNCKFFGFGTNPNNIKSWNLEEFFKQGGFVTATAPLFARGENVIFRILTVMNHQKQLYKDAFWEFLLSKNTTDSPPSFLLSLHRTMMRVHSQQWKKYRHFIVLYDESEDLNQDLPIEGVELMTLKEFEKDFGL</sequence>
<dbReference type="EMBL" id="CAJVPY010037167">
    <property type="protein sequence ID" value="CAG8802662.1"/>
    <property type="molecule type" value="Genomic_DNA"/>
</dbReference>
<dbReference type="Proteomes" id="UP000789405">
    <property type="component" value="Unassembled WGS sequence"/>
</dbReference>